<dbReference type="Proteomes" id="UP000018733">
    <property type="component" value="Unassembled WGS sequence"/>
</dbReference>
<dbReference type="HOGENOM" id="CLU_017584_5_1_4"/>
<dbReference type="PROSITE" id="PS50949">
    <property type="entry name" value="HTH_GNTR"/>
    <property type="match status" value="1"/>
</dbReference>
<feature type="domain" description="HTH gntR-type" evidence="4">
    <location>
        <begin position="2"/>
        <end position="69"/>
    </location>
</feature>
<dbReference type="eggNOG" id="COG1802">
    <property type="taxonomic scope" value="Bacteria"/>
</dbReference>
<keyword evidence="1" id="KW-0805">Transcription regulation</keyword>
<evidence type="ECO:0000313" key="6">
    <source>
        <dbReference type="Proteomes" id="UP000018733"/>
    </source>
</evidence>
<dbReference type="AlphaFoldDB" id="V8QWR3"/>
<dbReference type="InterPro" id="IPR036390">
    <property type="entry name" value="WH_DNA-bd_sf"/>
</dbReference>
<dbReference type="OrthoDB" id="8066003at2"/>
<dbReference type="STRING" id="1424334.W822_02470"/>
<dbReference type="Pfam" id="PF00392">
    <property type="entry name" value="GntR"/>
    <property type="match status" value="1"/>
</dbReference>
<keyword evidence="2" id="KW-0238">DNA-binding</keyword>
<dbReference type="GO" id="GO:0003677">
    <property type="term" value="F:DNA binding"/>
    <property type="evidence" value="ECO:0007669"/>
    <property type="project" value="UniProtKB-KW"/>
</dbReference>
<proteinExistence type="predicted"/>
<evidence type="ECO:0000256" key="2">
    <source>
        <dbReference type="ARBA" id="ARBA00023125"/>
    </source>
</evidence>
<name>V8QWR3_9BURK</name>
<organism evidence="5 6">
    <name type="scientific">Advenella kashmirensis W13003</name>
    <dbReference type="NCBI Taxonomy" id="1424334"/>
    <lineage>
        <taxon>Bacteria</taxon>
        <taxon>Pseudomonadati</taxon>
        <taxon>Pseudomonadota</taxon>
        <taxon>Betaproteobacteria</taxon>
        <taxon>Burkholderiales</taxon>
        <taxon>Alcaligenaceae</taxon>
    </lineage>
</organism>
<dbReference type="InterPro" id="IPR036388">
    <property type="entry name" value="WH-like_DNA-bd_sf"/>
</dbReference>
<dbReference type="InterPro" id="IPR008920">
    <property type="entry name" value="TF_FadR/GntR_C"/>
</dbReference>
<keyword evidence="3" id="KW-0804">Transcription</keyword>
<keyword evidence="6" id="KW-1185">Reference proteome</keyword>
<dbReference type="RefSeq" id="WP_024003562.1">
    <property type="nucleotide sequence ID" value="NZ_KI650979.1"/>
</dbReference>
<dbReference type="CDD" id="cd07377">
    <property type="entry name" value="WHTH_GntR"/>
    <property type="match status" value="1"/>
</dbReference>
<comment type="caution">
    <text evidence="5">The sequence shown here is derived from an EMBL/GenBank/DDBJ whole genome shotgun (WGS) entry which is preliminary data.</text>
</comment>
<evidence type="ECO:0000313" key="5">
    <source>
        <dbReference type="EMBL" id="ETF04062.1"/>
    </source>
</evidence>
<dbReference type="PANTHER" id="PTHR43537:SF49">
    <property type="entry name" value="TRANSCRIPTIONAL REGULATORY PROTEIN"/>
    <property type="match status" value="1"/>
</dbReference>
<dbReference type="InterPro" id="IPR000524">
    <property type="entry name" value="Tscrpt_reg_HTH_GntR"/>
</dbReference>
<dbReference type="SUPFAM" id="SSF46785">
    <property type="entry name" value="Winged helix' DNA-binding domain"/>
    <property type="match status" value="1"/>
</dbReference>
<gene>
    <name evidence="5" type="ORF">W822_02470</name>
</gene>
<evidence type="ECO:0000259" key="4">
    <source>
        <dbReference type="PROSITE" id="PS50949"/>
    </source>
</evidence>
<dbReference type="SUPFAM" id="SSF48008">
    <property type="entry name" value="GntR ligand-binding domain-like"/>
    <property type="match status" value="1"/>
</dbReference>
<dbReference type="Gene3D" id="1.10.10.10">
    <property type="entry name" value="Winged helix-like DNA-binding domain superfamily/Winged helix DNA-binding domain"/>
    <property type="match status" value="1"/>
</dbReference>
<evidence type="ECO:0000256" key="3">
    <source>
        <dbReference type="ARBA" id="ARBA00023163"/>
    </source>
</evidence>
<protein>
    <submittedName>
        <fullName evidence="5">GntR family transcriptional regulator</fullName>
    </submittedName>
</protein>
<dbReference type="SMART" id="SM00345">
    <property type="entry name" value="HTH_GNTR"/>
    <property type="match status" value="1"/>
</dbReference>
<reference evidence="5 6" key="1">
    <citation type="journal article" date="2014" name="Genome Announc.">
        <title>Draft Genome Sequence of Advenella kashmirensis Strain W13003, a Polycyclic Aromatic Hydrocarbon-Degrading Bacterium.</title>
        <authorList>
            <person name="Wang X."/>
            <person name="Jin D."/>
            <person name="Zhou L."/>
            <person name="Wu L."/>
            <person name="An W."/>
            <person name="Zhao L."/>
        </authorList>
    </citation>
    <scope>NUCLEOTIDE SEQUENCE [LARGE SCALE GENOMIC DNA]</scope>
    <source>
        <strain evidence="5 6">W13003</strain>
    </source>
</reference>
<sequence>MSTLIKTVTDELRRRILKGSLPAGSRIKEIEFSAELNVSRTPLRLALGELERLGYVEKSGRQGFRVREINMAEVAEALELRGVLEGYAARRIAEMGLSDKDHNWLGMLVENGRHLISSWTRDMRQPFVESWAENNKQFHDALINMARNSHLAQSMQIVSRTVFARAGNLGSIGDYPEIELEFFTRAQEDHEAIFDAITQREGARAEALCREHARRSIANKQKLSRLSERVPT</sequence>
<accession>V8QWR3</accession>
<dbReference type="Pfam" id="PF07729">
    <property type="entry name" value="FCD"/>
    <property type="match status" value="1"/>
</dbReference>
<dbReference type="SMART" id="SM00895">
    <property type="entry name" value="FCD"/>
    <property type="match status" value="1"/>
</dbReference>
<evidence type="ECO:0000256" key="1">
    <source>
        <dbReference type="ARBA" id="ARBA00023015"/>
    </source>
</evidence>
<dbReference type="EMBL" id="AYXT01000001">
    <property type="protein sequence ID" value="ETF04062.1"/>
    <property type="molecule type" value="Genomic_DNA"/>
</dbReference>
<dbReference type="PANTHER" id="PTHR43537">
    <property type="entry name" value="TRANSCRIPTIONAL REGULATOR, GNTR FAMILY"/>
    <property type="match status" value="1"/>
</dbReference>
<dbReference type="PATRIC" id="fig|1424334.3.peg.493"/>
<dbReference type="Gene3D" id="1.20.120.530">
    <property type="entry name" value="GntR ligand-binding domain-like"/>
    <property type="match status" value="1"/>
</dbReference>
<dbReference type="InterPro" id="IPR011711">
    <property type="entry name" value="GntR_C"/>
</dbReference>
<dbReference type="GO" id="GO:0003700">
    <property type="term" value="F:DNA-binding transcription factor activity"/>
    <property type="evidence" value="ECO:0007669"/>
    <property type="project" value="InterPro"/>
</dbReference>